<dbReference type="AlphaFoldDB" id="A0A317SPW3"/>
<gene>
    <name evidence="3" type="ORF">C7212DRAFT_358088</name>
</gene>
<reference evidence="3 4" key="1">
    <citation type="submission" date="2018-03" db="EMBL/GenBank/DDBJ databases">
        <title>Genomes of Pezizomycetes fungi and the evolution of truffles.</title>
        <authorList>
            <person name="Murat C."/>
            <person name="Payen T."/>
            <person name="Noel B."/>
            <person name="Kuo A."/>
            <person name="Martin F.M."/>
        </authorList>
    </citation>
    <scope>NUCLEOTIDE SEQUENCE [LARGE SCALE GENOMIC DNA]</scope>
    <source>
        <strain evidence="3">091103-1</strain>
    </source>
</reference>
<feature type="transmembrane region" description="Helical" evidence="2">
    <location>
        <begin position="51"/>
        <end position="71"/>
    </location>
</feature>
<evidence type="ECO:0000313" key="3">
    <source>
        <dbReference type="EMBL" id="PWW75486.1"/>
    </source>
</evidence>
<dbReference type="EMBL" id="PYWC01000045">
    <property type="protein sequence ID" value="PWW75486.1"/>
    <property type="molecule type" value="Genomic_DNA"/>
</dbReference>
<sequence length="482" mass="54247">MVHSRRRAPTLPLWQPRTLFSANQTVSYLPSQTTPDSGTSSLNFRSGPWKLLVADIKLVVTLLLWVPYIFLPWRSTNPYSELYPSWKNMRDLGLHIVLGLLGFIWLIIVIPVWIAAPGLVFALFMLFYCALTALFCVPLDCGPRVVQSQTQHMSGREIRDGENWVFVNGVAAGNHWLQANVDMISEIFGRPVIGIHNRTYGTVFDLVECLIQRCFSYATKDTRVLYDHLKGVLLDNNIQKCVVIAHSQGGIILSTALDSLFADVPSGAFEKMEIYTFGCAANHFNNPVRFVPSPFQPQTPSADPLAPEERLIKYIEHYCNEHDFVARFGALRFSKDKLSNRFVGKVFENKGHGGHLLNQHYLDRMFAGDSSDFLEMAVEVEEDRAAQRAQIPGEETVQEEPRSSRSWPPARTDFRMASVEIPNDLEQMRTLGRSIAVPALGTGWDFAAGARAGARASAEIQSGRTVRELSRLWRYKDGRSPD</sequence>
<feature type="transmembrane region" description="Helical" evidence="2">
    <location>
        <begin position="120"/>
        <end position="139"/>
    </location>
</feature>
<keyword evidence="2" id="KW-0472">Membrane</keyword>
<feature type="region of interest" description="Disordered" evidence="1">
    <location>
        <begin position="384"/>
        <end position="411"/>
    </location>
</feature>
<evidence type="ECO:0000256" key="1">
    <source>
        <dbReference type="SAM" id="MobiDB-lite"/>
    </source>
</evidence>
<name>A0A317SPW3_9PEZI</name>
<organism evidence="3 4">
    <name type="scientific">Tuber magnatum</name>
    <name type="common">white Piedmont truffle</name>
    <dbReference type="NCBI Taxonomy" id="42249"/>
    <lineage>
        <taxon>Eukaryota</taxon>
        <taxon>Fungi</taxon>
        <taxon>Dikarya</taxon>
        <taxon>Ascomycota</taxon>
        <taxon>Pezizomycotina</taxon>
        <taxon>Pezizomycetes</taxon>
        <taxon>Pezizales</taxon>
        <taxon>Tuberaceae</taxon>
        <taxon>Tuber</taxon>
    </lineage>
</organism>
<dbReference type="STRING" id="42249.A0A317SPW3"/>
<comment type="caution">
    <text evidence="3">The sequence shown here is derived from an EMBL/GenBank/DDBJ whole genome shotgun (WGS) entry which is preliminary data.</text>
</comment>
<feature type="transmembrane region" description="Helical" evidence="2">
    <location>
        <begin position="92"/>
        <end position="114"/>
    </location>
</feature>
<accession>A0A317SPW3</accession>
<evidence type="ECO:0000256" key="2">
    <source>
        <dbReference type="SAM" id="Phobius"/>
    </source>
</evidence>
<keyword evidence="2" id="KW-0812">Transmembrane</keyword>
<dbReference type="InterPro" id="IPR029058">
    <property type="entry name" value="AB_hydrolase_fold"/>
</dbReference>
<evidence type="ECO:0000313" key="4">
    <source>
        <dbReference type="Proteomes" id="UP000246991"/>
    </source>
</evidence>
<protein>
    <recommendedName>
        <fullName evidence="5">DUF676 domain-containing protein</fullName>
    </recommendedName>
</protein>
<keyword evidence="4" id="KW-1185">Reference proteome</keyword>
<dbReference type="PANTHER" id="PTHR42044">
    <property type="entry name" value="DUF676 DOMAIN-CONTAINING PROTEIN-RELATED"/>
    <property type="match status" value="1"/>
</dbReference>
<dbReference type="SUPFAM" id="SSF53474">
    <property type="entry name" value="alpha/beta-Hydrolases"/>
    <property type="match status" value="1"/>
</dbReference>
<keyword evidence="2" id="KW-1133">Transmembrane helix</keyword>
<dbReference type="OrthoDB" id="202545at2759"/>
<dbReference type="Proteomes" id="UP000246991">
    <property type="component" value="Unassembled WGS sequence"/>
</dbReference>
<evidence type="ECO:0008006" key="5">
    <source>
        <dbReference type="Google" id="ProtNLM"/>
    </source>
</evidence>
<proteinExistence type="predicted"/>
<dbReference type="PANTHER" id="PTHR42044:SF2">
    <property type="entry name" value="DUF676 DOMAIN-CONTAINING PROTEIN"/>
    <property type="match status" value="1"/>
</dbReference>